<name>A0A382UYC3_9ZZZZ</name>
<gene>
    <name evidence="1" type="ORF">METZ01_LOCUS392107</name>
</gene>
<evidence type="ECO:0008006" key="2">
    <source>
        <dbReference type="Google" id="ProtNLM"/>
    </source>
</evidence>
<protein>
    <recommendedName>
        <fullName evidence="2">Isopenicillin N synthase-like Fe(2+) 2OG dioxygenase domain-containing protein</fullName>
    </recommendedName>
</protein>
<dbReference type="EMBL" id="UINC01147747">
    <property type="protein sequence ID" value="SVD39253.1"/>
    <property type="molecule type" value="Genomic_DNA"/>
</dbReference>
<evidence type="ECO:0000313" key="1">
    <source>
        <dbReference type="EMBL" id="SVD39253.1"/>
    </source>
</evidence>
<reference evidence="1" key="1">
    <citation type="submission" date="2018-05" db="EMBL/GenBank/DDBJ databases">
        <authorList>
            <person name="Lanie J.A."/>
            <person name="Ng W.-L."/>
            <person name="Kazmierczak K.M."/>
            <person name="Andrzejewski T.M."/>
            <person name="Davidsen T.M."/>
            <person name="Wayne K.J."/>
            <person name="Tettelin H."/>
            <person name="Glass J.I."/>
            <person name="Rusch D."/>
            <person name="Podicherti R."/>
            <person name="Tsui H.-C.T."/>
            <person name="Winkler M.E."/>
        </authorList>
    </citation>
    <scope>NUCLEOTIDE SEQUENCE</scope>
</reference>
<organism evidence="1">
    <name type="scientific">marine metagenome</name>
    <dbReference type="NCBI Taxonomy" id="408172"/>
    <lineage>
        <taxon>unclassified sequences</taxon>
        <taxon>metagenomes</taxon>
        <taxon>ecological metagenomes</taxon>
    </lineage>
</organism>
<feature type="non-terminal residue" evidence="1">
    <location>
        <position position="136"/>
    </location>
</feature>
<accession>A0A382UYC3</accession>
<sequence length="136" mass="15892">MCDWTPGKSPMGPAATKWCMDMYNLNMDILEDDLYGNTNNFKSSLLKYHKGYIGEHTDRGTLSFVYNEYPGLYIRVNNEWKELDNGLFIWLGDMGAKQFNKPAMEHKVKCENIRWSLNYFSAPTDIDYPWTVPENN</sequence>
<dbReference type="SUPFAM" id="SSF51197">
    <property type="entry name" value="Clavaminate synthase-like"/>
    <property type="match status" value="1"/>
</dbReference>
<dbReference type="AlphaFoldDB" id="A0A382UYC3"/>
<proteinExistence type="predicted"/>